<feature type="domain" description="D-alanyl-D-alanine carboxypeptidase-like core" evidence="3">
    <location>
        <begin position="134"/>
        <end position="260"/>
    </location>
</feature>
<evidence type="ECO:0000313" key="7">
    <source>
        <dbReference type="Proteomes" id="UP000294641"/>
    </source>
</evidence>
<evidence type="ECO:0000313" key="5">
    <source>
        <dbReference type="EMBL" id="TDR42198.1"/>
    </source>
</evidence>
<dbReference type="PROSITE" id="PS51257">
    <property type="entry name" value="PROKAR_LIPOPROTEIN"/>
    <property type="match status" value="1"/>
</dbReference>
<reference evidence="5 7" key="2">
    <citation type="submission" date="2019-03" db="EMBL/GenBank/DDBJ databases">
        <title>Genomic Encyclopedia of Type Strains, Phase IV (KMG-IV): sequencing the most valuable type-strain genomes for metagenomic binning, comparative biology and taxonomic classification.</title>
        <authorList>
            <person name="Goeker M."/>
        </authorList>
    </citation>
    <scope>NUCLEOTIDE SEQUENCE [LARGE SCALE GENOMIC DNA]</scope>
    <source>
        <strain evidence="5 7">DSM 20580</strain>
    </source>
</reference>
<dbReference type="SUPFAM" id="SSF55166">
    <property type="entry name" value="Hedgehog/DD-peptidase"/>
    <property type="match status" value="1"/>
</dbReference>
<feature type="signal peptide" evidence="2">
    <location>
        <begin position="1"/>
        <end position="22"/>
    </location>
</feature>
<protein>
    <submittedName>
        <fullName evidence="4">D-alanyl-D-alanine carboxypeptidase</fullName>
    </submittedName>
</protein>
<proteinExistence type="predicted"/>
<dbReference type="Proteomes" id="UP000294641">
    <property type="component" value="Unassembled WGS sequence"/>
</dbReference>
<dbReference type="GO" id="GO:0006508">
    <property type="term" value="P:proteolysis"/>
    <property type="evidence" value="ECO:0007669"/>
    <property type="project" value="InterPro"/>
</dbReference>
<dbReference type="PANTHER" id="PTHR34385">
    <property type="entry name" value="D-ALANYL-D-ALANINE CARBOXYPEPTIDASE"/>
    <property type="match status" value="1"/>
</dbReference>
<keyword evidence="4" id="KW-0645">Protease</keyword>
<dbReference type="PANTHER" id="PTHR34385:SF1">
    <property type="entry name" value="PEPTIDOGLYCAN L-ALANYL-D-GLUTAMATE ENDOPEPTIDASE CWLK"/>
    <property type="match status" value="1"/>
</dbReference>
<evidence type="ECO:0000259" key="3">
    <source>
        <dbReference type="Pfam" id="PF02557"/>
    </source>
</evidence>
<dbReference type="AlphaFoldDB" id="A0A8B4QDJ5"/>
<evidence type="ECO:0000256" key="2">
    <source>
        <dbReference type="SAM" id="SignalP"/>
    </source>
</evidence>
<dbReference type="InterPro" id="IPR058193">
    <property type="entry name" value="VanY/YodJ_core_dom"/>
</dbReference>
<reference evidence="4 6" key="1">
    <citation type="submission" date="2018-06" db="EMBL/GenBank/DDBJ databases">
        <authorList>
            <consortium name="Pathogen Informatics"/>
            <person name="Doyle S."/>
        </authorList>
    </citation>
    <scope>NUCLEOTIDE SEQUENCE [LARGE SCALE GENOMIC DNA]</scope>
    <source>
        <strain evidence="4 6">NCTC10597</strain>
    </source>
</reference>
<accession>A0A8B4QDJ5</accession>
<dbReference type="CDD" id="cd14852">
    <property type="entry name" value="LD-carboxypeptidase"/>
    <property type="match status" value="1"/>
</dbReference>
<sequence length="281" mass="31133">MSKKTFPFLAGNVLLVGTLLLAGCSEVEQKVDKTTDTSEQQKIDKTNDVSEQQNATEKETAKEPEKTKETSESNIKACGKDTSEGASHNSSGERDAGGYIIGKETPKYETCVNGILIANKVFPMPKTFTPGESAEARQAFNELNAIAKKAGFEFDAFSTYRSYDRQVELYNNYVNRDGADAADRYSARPGFSEHQTGLAFDIGEVGNPGDYADDRFGETKAGKWLAKHAHEAGFIMRYPQGKEKVTGYQYESWHFRYVGKKIATEIYNNNSTLEEYLGVKG</sequence>
<dbReference type="EMBL" id="UGNP01000001">
    <property type="protein sequence ID" value="STX10883.1"/>
    <property type="molecule type" value="Genomic_DNA"/>
</dbReference>
<dbReference type="InterPro" id="IPR009045">
    <property type="entry name" value="Zn_M74/Hedgehog-like"/>
</dbReference>
<feature type="compositionally biased region" description="Basic and acidic residues" evidence="1">
    <location>
        <begin position="56"/>
        <end position="71"/>
    </location>
</feature>
<dbReference type="Proteomes" id="UP000254330">
    <property type="component" value="Unassembled WGS sequence"/>
</dbReference>
<evidence type="ECO:0000256" key="1">
    <source>
        <dbReference type="SAM" id="MobiDB-lite"/>
    </source>
</evidence>
<name>A0A8B4QDJ5_9BACL</name>
<dbReference type="Gene3D" id="3.30.1380.10">
    <property type="match status" value="1"/>
</dbReference>
<feature type="region of interest" description="Disordered" evidence="1">
    <location>
        <begin position="29"/>
        <end position="99"/>
    </location>
</feature>
<dbReference type="Pfam" id="PF02557">
    <property type="entry name" value="VanY"/>
    <property type="match status" value="1"/>
</dbReference>
<dbReference type="OrthoDB" id="9792074at2"/>
<comment type="caution">
    <text evidence="4">The sequence shown here is derived from an EMBL/GenBank/DDBJ whole genome shotgun (WGS) entry which is preliminary data.</text>
</comment>
<keyword evidence="7" id="KW-1185">Reference proteome</keyword>
<dbReference type="RefSeq" id="WP_109348851.1">
    <property type="nucleotide sequence ID" value="NZ_BJUE01000002.1"/>
</dbReference>
<keyword evidence="4" id="KW-0121">Carboxypeptidase</keyword>
<evidence type="ECO:0000313" key="4">
    <source>
        <dbReference type="EMBL" id="STX10883.1"/>
    </source>
</evidence>
<organism evidence="4 6">
    <name type="scientific">Kurthia zopfii</name>
    <dbReference type="NCBI Taxonomy" id="1650"/>
    <lineage>
        <taxon>Bacteria</taxon>
        <taxon>Bacillati</taxon>
        <taxon>Bacillota</taxon>
        <taxon>Bacilli</taxon>
        <taxon>Bacillales</taxon>
        <taxon>Caryophanaceae</taxon>
        <taxon>Kurthia</taxon>
    </lineage>
</organism>
<evidence type="ECO:0000313" key="6">
    <source>
        <dbReference type="Proteomes" id="UP000254330"/>
    </source>
</evidence>
<feature type="chain" id="PRO_5039688453" evidence="2">
    <location>
        <begin position="23"/>
        <end position="281"/>
    </location>
</feature>
<gene>
    <name evidence="5" type="ORF">DFR61_10488</name>
    <name evidence="4" type="ORF">NCTC10597_02675</name>
</gene>
<feature type="compositionally biased region" description="Basic and acidic residues" evidence="1">
    <location>
        <begin position="29"/>
        <end position="48"/>
    </location>
</feature>
<keyword evidence="4" id="KW-0378">Hydrolase</keyword>
<dbReference type="GO" id="GO:0004180">
    <property type="term" value="F:carboxypeptidase activity"/>
    <property type="evidence" value="ECO:0007669"/>
    <property type="project" value="UniProtKB-KW"/>
</dbReference>
<dbReference type="InterPro" id="IPR052179">
    <property type="entry name" value="DD-CPase-like"/>
</dbReference>
<keyword evidence="2" id="KW-0732">Signal</keyword>
<dbReference type="EMBL" id="SNZG01000004">
    <property type="protein sequence ID" value="TDR42198.1"/>
    <property type="molecule type" value="Genomic_DNA"/>
</dbReference>
<dbReference type="InterPro" id="IPR003709">
    <property type="entry name" value="VanY-like_core_dom"/>
</dbReference>